<evidence type="ECO:0000313" key="3">
    <source>
        <dbReference type="Proteomes" id="UP000515908"/>
    </source>
</evidence>
<dbReference type="EMBL" id="LR877157">
    <property type="protein sequence ID" value="CAD2219322.1"/>
    <property type="molecule type" value="Genomic_DNA"/>
</dbReference>
<evidence type="ECO:0000256" key="1">
    <source>
        <dbReference type="SAM" id="Phobius"/>
    </source>
</evidence>
<protein>
    <submittedName>
        <fullName evidence="2">Uncharacterized protein</fullName>
    </submittedName>
</protein>
<name>A0A7G2CM37_9TRYP</name>
<organism evidence="2 3">
    <name type="scientific">Angomonas deanei</name>
    <dbReference type="NCBI Taxonomy" id="59799"/>
    <lineage>
        <taxon>Eukaryota</taxon>
        <taxon>Discoba</taxon>
        <taxon>Euglenozoa</taxon>
        <taxon>Kinetoplastea</taxon>
        <taxon>Metakinetoplastina</taxon>
        <taxon>Trypanosomatida</taxon>
        <taxon>Trypanosomatidae</taxon>
        <taxon>Strigomonadinae</taxon>
        <taxon>Angomonas</taxon>
    </lineage>
</organism>
<keyword evidence="1" id="KW-1133">Transmembrane helix</keyword>
<reference evidence="2 3" key="1">
    <citation type="submission" date="2020-08" db="EMBL/GenBank/DDBJ databases">
        <authorList>
            <person name="Newling K."/>
            <person name="Davey J."/>
            <person name="Forrester S."/>
        </authorList>
    </citation>
    <scope>NUCLEOTIDE SEQUENCE [LARGE SCALE GENOMIC DNA]</scope>
    <source>
        <strain evidence="3">Crithidia deanei Carvalho (ATCC PRA-265)</strain>
    </source>
</reference>
<sequence length="74" mass="8588">MPPKAAKPQFTFENIKTFARQNKRDFFFAFIALFALGGVVRMEMMKKGYVDRPRGQQLTPVVDREFGKKKKESS</sequence>
<dbReference type="Proteomes" id="UP000515908">
    <property type="component" value="Chromosome 13"/>
</dbReference>
<gene>
    <name evidence="2" type="ORF">ADEAN_000682700</name>
</gene>
<evidence type="ECO:0000313" key="2">
    <source>
        <dbReference type="EMBL" id="CAD2219322.1"/>
    </source>
</evidence>
<accession>A0A7G2CM37</accession>
<dbReference type="AlphaFoldDB" id="A0A7G2CM37"/>
<keyword evidence="1" id="KW-0472">Membrane</keyword>
<proteinExistence type="predicted"/>
<keyword evidence="1" id="KW-0812">Transmembrane</keyword>
<dbReference type="VEuPathDB" id="TriTrypDB:ADEAN_000682700"/>
<keyword evidence="3" id="KW-1185">Reference proteome</keyword>
<feature type="transmembrane region" description="Helical" evidence="1">
    <location>
        <begin position="26"/>
        <end position="44"/>
    </location>
</feature>